<evidence type="ECO:0000313" key="2">
    <source>
        <dbReference type="EMBL" id="KAH7442799.1"/>
    </source>
</evidence>
<reference evidence="2" key="1">
    <citation type="submission" date="2021-08" db="EMBL/GenBank/DDBJ databases">
        <title>WGS assembly of Ceratopteris richardii.</title>
        <authorList>
            <person name="Marchant D.B."/>
            <person name="Chen G."/>
            <person name="Jenkins J."/>
            <person name="Shu S."/>
            <person name="Leebens-Mack J."/>
            <person name="Grimwood J."/>
            <person name="Schmutz J."/>
            <person name="Soltis P."/>
            <person name="Soltis D."/>
            <person name="Chen Z.-H."/>
        </authorList>
    </citation>
    <scope>NUCLEOTIDE SEQUENCE</scope>
    <source>
        <strain evidence="2">Whitten #5841</strain>
        <tissue evidence="2">Leaf</tissue>
    </source>
</reference>
<comment type="caution">
    <text evidence="2">The sequence shown here is derived from an EMBL/GenBank/DDBJ whole genome shotgun (WGS) entry which is preliminary data.</text>
</comment>
<dbReference type="InterPro" id="IPR045880">
    <property type="entry name" value="ZCF37"/>
</dbReference>
<dbReference type="EMBL" id="CM035407">
    <property type="protein sequence ID" value="KAH7442799.1"/>
    <property type="molecule type" value="Genomic_DNA"/>
</dbReference>
<dbReference type="PANTHER" id="PTHR35275">
    <property type="entry name" value="ZCF37"/>
    <property type="match status" value="1"/>
</dbReference>
<evidence type="ECO:0000313" key="3">
    <source>
        <dbReference type="Proteomes" id="UP000825935"/>
    </source>
</evidence>
<dbReference type="OrthoDB" id="1932497at2759"/>
<organism evidence="2 3">
    <name type="scientific">Ceratopteris richardii</name>
    <name type="common">Triangle waterfern</name>
    <dbReference type="NCBI Taxonomy" id="49495"/>
    <lineage>
        <taxon>Eukaryota</taxon>
        <taxon>Viridiplantae</taxon>
        <taxon>Streptophyta</taxon>
        <taxon>Embryophyta</taxon>
        <taxon>Tracheophyta</taxon>
        <taxon>Polypodiopsida</taxon>
        <taxon>Polypodiidae</taxon>
        <taxon>Polypodiales</taxon>
        <taxon>Pteridineae</taxon>
        <taxon>Pteridaceae</taxon>
        <taxon>Parkerioideae</taxon>
        <taxon>Ceratopteris</taxon>
    </lineage>
</organism>
<sequence>MTSLKKRCKSFKKSKQNPYAGRGIDTFAKVSADLEAKREKLAAELDTPLSMVKFAIGSHNKWIPVILSRSRTKDSLVIKKKPGNDGNEDNDALRKRCCRKATTNHKQTVEEGLAVKEEKSVVNAPGIIQRTGAASSRGSTIQDGSAHIIDSQAVNISVPHEPKSPYDISGARAQMISFTSASSLSESRKLPRNNLCKQRGEANGDLMQKKKKSLISGKGQKNSLQGDPPFSFTGKKNSRAMNNRWSLKNLLEAIRRAPSMAVKASDVASHVVFLSRHENQSPQYTGCKTMLSISDIEECSHRPDDARTGTREPISPSICSSTPNVAAASPSYVSSFTSSAVVPSKVADNDSIEEDMVDISDTVAANKRQKKVKFKELLGISTCPGSPRNSKQAKKYPKAGDSVSKIPATPDKPSQLGVKDDDVKLTVGSLRLPEVPKRSHFSKGSIHDADRTHNSTRLGHVLSAAGLAISMLGLVKGYSSAIIGVVCWWFTVSGLRKVMGDVPVVRNHHHNEQTWDKNLGKTDYKDDSNGHALQSRKSKKKDGLSDIVSGSQAGHKRH</sequence>
<keyword evidence="3" id="KW-1185">Reference proteome</keyword>
<feature type="region of interest" description="Disordered" evidence="1">
    <location>
        <begin position="517"/>
        <end position="558"/>
    </location>
</feature>
<feature type="region of interest" description="Disordered" evidence="1">
    <location>
        <begin position="383"/>
        <end position="419"/>
    </location>
</feature>
<name>A0A8T2VED0_CERRI</name>
<feature type="compositionally biased region" description="Basic and acidic residues" evidence="1">
    <location>
        <begin position="301"/>
        <end position="310"/>
    </location>
</feature>
<protein>
    <submittedName>
        <fullName evidence="2">Uncharacterized protein</fullName>
    </submittedName>
</protein>
<dbReference type="PANTHER" id="PTHR35275:SF1">
    <property type="entry name" value="OS07G0585900 PROTEIN"/>
    <property type="match status" value="1"/>
</dbReference>
<accession>A0A8T2VED0</accession>
<dbReference type="Proteomes" id="UP000825935">
    <property type="component" value="Chromosome 2"/>
</dbReference>
<evidence type="ECO:0000256" key="1">
    <source>
        <dbReference type="SAM" id="MobiDB-lite"/>
    </source>
</evidence>
<feature type="region of interest" description="Disordered" evidence="1">
    <location>
        <begin position="215"/>
        <end position="237"/>
    </location>
</feature>
<dbReference type="AlphaFoldDB" id="A0A8T2VED0"/>
<gene>
    <name evidence="2" type="ORF">KP509_02G002700</name>
</gene>
<feature type="region of interest" description="Disordered" evidence="1">
    <location>
        <begin position="301"/>
        <end position="321"/>
    </location>
</feature>
<feature type="compositionally biased region" description="Basic and acidic residues" evidence="1">
    <location>
        <begin position="517"/>
        <end position="529"/>
    </location>
</feature>
<proteinExistence type="predicted"/>